<dbReference type="Pfam" id="PF03279">
    <property type="entry name" value="Lip_A_acyltrans"/>
    <property type="match status" value="1"/>
</dbReference>
<dbReference type="EMBL" id="JBHRTR010000013">
    <property type="protein sequence ID" value="MFC3226416.1"/>
    <property type="molecule type" value="Genomic_DNA"/>
</dbReference>
<keyword evidence="3" id="KW-0997">Cell inner membrane</keyword>
<evidence type="ECO:0000313" key="8">
    <source>
        <dbReference type="Proteomes" id="UP001595528"/>
    </source>
</evidence>
<keyword evidence="6 7" id="KW-0012">Acyltransferase</keyword>
<reference evidence="8" key="1">
    <citation type="journal article" date="2019" name="Int. J. Syst. Evol. Microbiol.">
        <title>The Global Catalogue of Microorganisms (GCM) 10K type strain sequencing project: providing services to taxonomists for standard genome sequencing and annotation.</title>
        <authorList>
            <consortium name="The Broad Institute Genomics Platform"/>
            <consortium name="The Broad Institute Genome Sequencing Center for Infectious Disease"/>
            <person name="Wu L."/>
            <person name="Ma J."/>
        </authorList>
    </citation>
    <scope>NUCLEOTIDE SEQUENCE [LARGE SCALE GENOMIC DNA]</scope>
    <source>
        <strain evidence="8">KCTC 42964</strain>
    </source>
</reference>
<proteinExistence type="predicted"/>
<keyword evidence="8" id="KW-1185">Reference proteome</keyword>
<evidence type="ECO:0000256" key="6">
    <source>
        <dbReference type="ARBA" id="ARBA00023315"/>
    </source>
</evidence>
<evidence type="ECO:0000256" key="2">
    <source>
        <dbReference type="ARBA" id="ARBA00022475"/>
    </source>
</evidence>
<keyword evidence="2" id="KW-1003">Cell membrane</keyword>
<name>A0ABV7KVL1_9PROT</name>
<evidence type="ECO:0000256" key="3">
    <source>
        <dbReference type="ARBA" id="ARBA00022519"/>
    </source>
</evidence>
<dbReference type="Proteomes" id="UP001595528">
    <property type="component" value="Unassembled WGS sequence"/>
</dbReference>
<gene>
    <name evidence="7" type="ORF">ACFOGJ_04200</name>
</gene>
<accession>A0ABV7KVL1</accession>
<organism evidence="7 8">
    <name type="scientific">Marinibaculum pumilum</name>
    <dbReference type="NCBI Taxonomy" id="1766165"/>
    <lineage>
        <taxon>Bacteria</taxon>
        <taxon>Pseudomonadati</taxon>
        <taxon>Pseudomonadota</taxon>
        <taxon>Alphaproteobacteria</taxon>
        <taxon>Rhodospirillales</taxon>
        <taxon>Rhodospirillaceae</taxon>
        <taxon>Marinibaculum</taxon>
    </lineage>
</organism>
<keyword evidence="5" id="KW-0472">Membrane</keyword>
<dbReference type="InterPro" id="IPR004960">
    <property type="entry name" value="LipA_acyltrans"/>
</dbReference>
<evidence type="ECO:0000256" key="1">
    <source>
        <dbReference type="ARBA" id="ARBA00004533"/>
    </source>
</evidence>
<dbReference type="CDD" id="cd07984">
    <property type="entry name" value="LPLAT_LABLAT-like"/>
    <property type="match status" value="1"/>
</dbReference>
<sequence length="299" mass="33200">MTDTPYGSRKARPLDYLTGGLAWAGVWLIRRLPVDWASALGGFLGRTFGPLTRPHRTAQANLQAAMPDLDAAARRRILRGMWDNLGRTAFEYPHLDAFSIHGPDPRITVAGLEHATPRDGRLEVIYFSGHIGNWEILGLTASQLGTPPTVIYRAANNPVAERLLQKLRAPAAGRQLPKGARSVRALLQAAQSGETIALLVDQKMNDGMAVPFMGRPAMTATMPADFALRFRRPLLPAFSERLSGARFRITVLPPIPPQGSERDRNDVAALLARMNDTLADWVRAHPEQWFWVHRRWPDS</sequence>
<evidence type="ECO:0000313" key="7">
    <source>
        <dbReference type="EMBL" id="MFC3226416.1"/>
    </source>
</evidence>
<comment type="caution">
    <text evidence="7">The sequence shown here is derived from an EMBL/GenBank/DDBJ whole genome shotgun (WGS) entry which is preliminary data.</text>
</comment>
<protein>
    <submittedName>
        <fullName evidence="7">Lysophospholipid acyltransferase family protein</fullName>
    </submittedName>
</protein>
<evidence type="ECO:0000256" key="5">
    <source>
        <dbReference type="ARBA" id="ARBA00023136"/>
    </source>
</evidence>
<keyword evidence="4" id="KW-0808">Transferase</keyword>
<dbReference type="GO" id="GO:0016746">
    <property type="term" value="F:acyltransferase activity"/>
    <property type="evidence" value="ECO:0007669"/>
    <property type="project" value="UniProtKB-KW"/>
</dbReference>
<evidence type="ECO:0000256" key="4">
    <source>
        <dbReference type="ARBA" id="ARBA00022679"/>
    </source>
</evidence>
<dbReference type="PANTHER" id="PTHR30606">
    <property type="entry name" value="LIPID A BIOSYNTHESIS LAUROYL ACYLTRANSFERASE"/>
    <property type="match status" value="1"/>
</dbReference>
<comment type="subcellular location">
    <subcellularLocation>
        <location evidence="1">Cell inner membrane</location>
    </subcellularLocation>
</comment>
<dbReference type="RefSeq" id="WP_379898394.1">
    <property type="nucleotide sequence ID" value="NZ_JBHRTR010000013.1"/>
</dbReference>
<dbReference type="PANTHER" id="PTHR30606:SF9">
    <property type="entry name" value="LIPID A BIOSYNTHESIS LAUROYLTRANSFERASE"/>
    <property type="match status" value="1"/>
</dbReference>